<dbReference type="SUPFAM" id="SSF47413">
    <property type="entry name" value="lambda repressor-like DNA-binding domains"/>
    <property type="match status" value="1"/>
</dbReference>
<protein>
    <submittedName>
        <fullName evidence="1">Uncharacterized protein</fullName>
    </submittedName>
</protein>
<dbReference type="InterPro" id="IPR010982">
    <property type="entry name" value="Lambda_DNA-bd_dom_sf"/>
</dbReference>
<dbReference type="GO" id="GO:0003677">
    <property type="term" value="F:DNA binding"/>
    <property type="evidence" value="ECO:0007669"/>
    <property type="project" value="InterPro"/>
</dbReference>
<dbReference type="InterPro" id="IPR019734">
    <property type="entry name" value="TPR_rpt"/>
</dbReference>
<dbReference type="SUPFAM" id="SSF48452">
    <property type="entry name" value="TPR-like"/>
    <property type="match status" value="1"/>
</dbReference>
<name>A0A455SJQ0_9CHLR</name>
<dbReference type="EMBL" id="AP019376">
    <property type="protein sequence ID" value="BBH86365.1"/>
    <property type="molecule type" value="Genomic_DNA"/>
</dbReference>
<dbReference type="SMART" id="SM00028">
    <property type="entry name" value="TPR"/>
    <property type="match status" value="2"/>
</dbReference>
<sequence>MQTNYKISEKELGRVIRNKRIEKGWSAEKLGSLYGNAVRGYPVQQDAIYMIEEGHLPKNIKRRLVLAGLLGIPPLLLCPDLQAEADVSIPEHPLDRTEYTTALNAYWQKGYKGSPEHALNDLHERLQTLHNSVLYASAPQKEQIKRLLCSYHVRRAYIANELGRASLALSHFHKAITLATEEEFTDLHAMALYRRGEFFFDRAELKHAEQDLQAVLQLTRSTSSSSNKTRKYAPPERIKGRALNILGLTQVWKARNEAAFGQALKLIDESEKYIELDPGGDIYTIELTPQFYLINRARALVEVNNVKLQRSTQAQDILDELEQHQARKGKRIHNYERLNNIFILARSHFGKGYYPIATTLAQEALSLMEEMQSYIHLPVIKRLYEDLSSTSYGKSDDVAALGLQILFLEYAGMFQK</sequence>
<gene>
    <name evidence="1" type="ORF">KTC_11160</name>
</gene>
<proteinExistence type="predicted"/>
<reference evidence="1" key="1">
    <citation type="submission" date="2018-12" db="EMBL/GenBank/DDBJ databases">
        <title>Novel natural products biosynthetic potential of the class Ktedonobacteria.</title>
        <authorList>
            <person name="Zheng Y."/>
            <person name="Saitou A."/>
            <person name="Wang C.M."/>
            <person name="Toyoda A."/>
            <person name="Minakuchi Y."/>
            <person name="Sekiguchi Y."/>
            <person name="Ueda K."/>
            <person name="Takano H."/>
            <person name="Sakai Y."/>
            <person name="Yokota A."/>
            <person name="Yabe S."/>
        </authorList>
    </citation>
    <scope>NUCLEOTIDE SEQUENCE</scope>
    <source>
        <strain evidence="1">COM3</strain>
    </source>
</reference>
<dbReference type="InterPro" id="IPR011990">
    <property type="entry name" value="TPR-like_helical_dom_sf"/>
</dbReference>
<organism evidence="1">
    <name type="scientific">Thermosporothrix sp. COM3</name>
    <dbReference type="NCBI Taxonomy" id="2490863"/>
    <lineage>
        <taxon>Bacteria</taxon>
        <taxon>Bacillati</taxon>
        <taxon>Chloroflexota</taxon>
        <taxon>Ktedonobacteria</taxon>
        <taxon>Ktedonobacterales</taxon>
        <taxon>Thermosporotrichaceae</taxon>
        <taxon>Thermosporothrix</taxon>
    </lineage>
</organism>
<dbReference type="Gene3D" id="1.25.40.10">
    <property type="entry name" value="Tetratricopeptide repeat domain"/>
    <property type="match status" value="1"/>
</dbReference>
<dbReference type="AlphaFoldDB" id="A0A455SJQ0"/>
<evidence type="ECO:0000313" key="1">
    <source>
        <dbReference type="EMBL" id="BBH86365.1"/>
    </source>
</evidence>
<accession>A0A455SJQ0</accession>